<name>X1TWW0_9ZZZZ</name>
<comment type="caution">
    <text evidence="2">The sequence shown here is derived from an EMBL/GenBank/DDBJ whole genome shotgun (WGS) entry which is preliminary data.</text>
</comment>
<feature type="non-terminal residue" evidence="2">
    <location>
        <position position="117"/>
    </location>
</feature>
<proteinExistence type="predicted"/>
<sequence length="117" mass="12933">MPEVLGGILSGSRLEKSWQDKDELFDFYDARGVVEGLLNQLSVNASLEEDRDESLCLGKQAAIVVDGNKLGVVGELHPKVLEAFEISEPAYLFEINLAALLPHTIGHKMFQPIPRFP</sequence>
<accession>X1TWW0</accession>
<dbReference type="EMBL" id="BARW01020800">
    <property type="protein sequence ID" value="GAI95871.1"/>
    <property type="molecule type" value="Genomic_DNA"/>
</dbReference>
<protein>
    <recommendedName>
        <fullName evidence="1">Phenylalanyl tRNA synthetase beta chain core domain-containing protein</fullName>
    </recommendedName>
</protein>
<feature type="domain" description="Phenylalanyl tRNA synthetase beta chain core" evidence="1">
    <location>
        <begin position="3"/>
        <end position="97"/>
    </location>
</feature>
<dbReference type="SUPFAM" id="SSF55681">
    <property type="entry name" value="Class II aaRS and biotin synthetases"/>
    <property type="match status" value="1"/>
</dbReference>
<dbReference type="Pfam" id="PF17759">
    <property type="entry name" value="tRNA_synthFbeta"/>
    <property type="match status" value="1"/>
</dbReference>
<organism evidence="2">
    <name type="scientific">marine sediment metagenome</name>
    <dbReference type="NCBI Taxonomy" id="412755"/>
    <lineage>
        <taxon>unclassified sequences</taxon>
        <taxon>metagenomes</taxon>
        <taxon>ecological metagenomes</taxon>
    </lineage>
</organism>
<evidence type="ECO:0000259" key="1">
    <source>
        <dbReference type="Pfam" id="PF17759"/>
    </source>
</evidence>
<dbReference type="InterPro" id="IPR041616">
    <property type="entry name" value="PheRS_beta_core"/>
</dbReference>
<gene>
    <name evidence="2" type="ORF">S12H4_35069</name>
</gene>
<dbReference type="AlphaFoldDB" id="X1TWW0"/>
<evidence type="ECO:0000313" key="2">
    <source>
        <dbReference type="EMBL" id="GAI95871.1"/>
    </source>
</evidence>
<dbReference type="Gene3D" id="3.30.930.10">
    <property type="entry name" value="Bira Bifunctional Protein, Domain 2"/>
    <property type="match status" value="1"/>
</dbReference>
<dbReference type="InterPro" id="IPR045864">
    <property type="entry name" value="aa-tRNA-synth_II/BPL/LPL"/>
</dbReference>
<reference evidence="2" key="1">
    <citation type="journal article" date="2014" name="Front. Microbiol.">
        <title>High frequency of phylogenetically diverse reductive dehalogenase-homologous genes in deep subseafloor sedimentary metagenomes.</title>
        <authorList>
            <person name="Kawai M."/>
            <person name="Futagami T."/>
            <person name="Toyoda A."/>
            <person name="Takaki Y."/>
            <person name="Nishi S."/>
            <person name="Hori S."/>
            <person name="Arai W."/>
            <person name="Tsubouchi T."/>
            <person name="Morono Y."/>
            <person name="Uchiyama I."/>
            <person name="Ito T."/>
            <person name="Fujiyama A."/>
            <person name="Inagaki F."/>
            <person name="Takami H."/>
        </authorList>
    </citation>
    <scope>NUCLEOTIDE SEQUENCE</scope>
    <source>
        <strain evidence="2">Expedition CK06-06</strain>
    </source>
</reference>